<evidence type="ECO:0000256" key="1">
    <source>
        <dbReference type="SAM" id="MobiDB-lite"/>
    </source>
</evidence>
<name>A0AAV7Q5M7_PLEWA</name>
<evidence type="ECO:0000313" key="3">
    <source>
        <dbReference type="EMBL" id="KAJ1135891.1"/>
    </source>
</evidence>
<evidence type="ECO:0000313" key="4">
    <source>
        <dbReference type="Proteomes" id="UP001066276"/>
    </source>
</evidence>
<keyword evidence="4" id="KW-1185">Reference proteome</keyword>
<feature type="region of interest" description="Disordered" evidence="1">
    <location>
        <begin position="57"/>
        <end position="117"/>
    </location>
</feature>
<keyword evidence="2" id="KW-0732">Signal</keyword>
<reference evidence="3" key="1">
    <citation type="journal article" date="2022" name="bioRxiv">
        <title>Sequencing and chromosome-scale assembly of the giantPleurodeles waltlgenome.</title>
        <authorList>
            <person name="Brown T."/>
            <person name="Elewa A."/>
            <person name="Iarovenko S."/>
            <person name="Subramanian E."/>
            <person name="Araus A.J."/>
            <person name="Petzold A."/>
            <person name="Susuki M."/>
            <person name="Suzuki K.-i.T."/>
            <person name="Hayashi T."/>
            <person name="Toyoda A."/>
            <person name="Oliveira C."/>
            <person name="Osipova E."/>
            <person name="Leigh N.D."/>
            <person name="Simon A."/>
            <person name="Yun M.H."/>
        </authorList>
    </citation>
    <scope>NUCLEOTIDE SEQUENCE</scope>
    <source>
        <strain evidence="3">20211129_DDA</strain>
        <tissue evidence="3">Liver</tissue>
    </source>
</reference>
<gene>
    <name evidence="3" type="ORF">NDU88_002320</name>
</gene>
<protein>
    <recommendedName>
        <fullName evidence="5">Secreted protein</fullName>
    </recommendedName>
</protein>
<evidence type="ECO:0008006" key="5">
    <source>
        <dbReference type="Google" id="ProtNLM"/>
    </source>
</evidence>
<feature type="compositionally biased region" description="Basic and acidic residues" evidence="1">
    <location>
        <begin position="96"/>
        <end position="106"/>
    </location>
</feature>
<proteinExistence type="predicted"/>
<feature type="chain" id="PRO_5043709246" description="Secreted protein" evidence="2">
    <location>
        <begin position="25"/>
        <end position="117"/>
    </location>
</feature>
<accession>A0AAV7Q5M7</accession>
<dbReference type="Proteomes" id="UP001066276">
    <property type="component" value="Chromosome 6"/>
</dbReference>
<dbReference type="AlphaFoldDB" id="A0AAV7Q5M7"/>
<evidence type="ECO:0000256" key="2">
    <source>
        <dbReference type="SAM" id="SignalP"/>
    </source>
</evidence>
<feature type="signal peptide" evidence="2">
    <location>
        <begin position="1"/>
        <end position="24"/>
    </location>
</feature>
<feature type="compositionally biased region" description="Polar residues" evidence="1">
    <location>
        <begin position="107"/>
        <end position="117"/>
    </location>
</feature>
<feature type="compositionally biased region" description="Basic residues" evidence="1">
    <location>
        <begin position="82"/>
        <end position="95"/>
    </location>
</feature>
<sequence length="117" mass="13314">MRHQLWGLMLKVVAQCDWAQATWARAGYPRGTPPNAGVYLHPAWPDKKDLLGEAALEEGRVERGGRRASSNSGTTRIEVQPCRRRRKTKERRRRRKEDAAHSREHSGNNSVTAVFLV</sequence>
<comment type="caution">
    <text evidence="3">The sequence shown here is derived from an EMBL/GenBank/DDBJ whole genome shotgun (WGS) entry which is preliminary data.</text>
</comment>
<organism evidence="3 4">
    <name type="scientific">Pleurodeles waltl</name>
    <name type="common">Iberian ribbed newt</name>
    <dbReference type="NCBI Taxonomy" id="8319"/>
    <lineage>
        <taxon>Eukaryota</taxon>
        <taxon>Metazoa</taxon>
        <taxon>Chordata</taxon>
        <taxon>Craniata</taxon>
        <taxon>Vertebrata</taxon>
        <taxon>Euteleostomi</taxon>
        <taxon>Amphibia</taxon>
        <taxon>Batrachia</taxon>
        <taxon>Caudata</taxon>
        <taxon>Salamandroidea</taxon>
        <taxon>Salamandridae</taxon>
        <taxon>Pleurodelinae</taxon>
        <taxon>Pleurodeles</taxon>
    </lineage>
</organism>
<dbReference type="EMBL" id="JANPWB010000010">
    <property type="protein sequence ID" value="KAJ1135891.1"/>
    <property type="molecule type" value="Genomic_DNA"/>
</dbReference>